<evidence type="ECO:0000256" key="1">
    <source>
        <dbReference type="SAM" id="MobiDB-lite"/>
    </source>
</evidence>
<organism evidence="2 3">
    <name type="scientific">Cyclotella cryptica</name>
    <dbReference type="NCBI Taxonomy" id="29204"/>
    <lineage>
        <taxon>Eukaryota</taxon>
        <taxon>Sar</taxon>
        <taxon>Stramenopiles</taxon>
        <taxon>Ochrophyta</taxon>
        <taxon>Bacillariophyta</taxon>
        <taxon>Coscinodiscophyceae</taxon>
        <taxon>Thalassiosirophycidae</taxon>
        <taxon>Stephanodiscales</taxon>
        <taxon>Stephanodiscaceae</taxon>
        <taxon>Cyclotella</taxon>
    </lineage>
</organism>
<sequence>MTTNQPSHSLATALLPSLPALMHSSGDALPEHVSPQSVALLSTLIERYISSLVVAAMDAHDVYTDGTAVGGAAALGIPPFRKRCHRETGVLDGKTTKMKKQRRIDYWDEPLPSEHDGTPTSDDDEDDDDAPLLSSSSRRRNSSSSLPAEPSSSSIVAAASVAASLDLHPTRTTRHYSNKMDVRSFIFPICHDAILYQRVKEVQSQRRRIGRDVQDGCWMRVVREEGEGLLGNGAVLDVWDAVWKRDTVVGDGVGGGGASMALVRAGLVDGEGAEVSCWSGVDALGVSEICWEEMGGEDAG</sequence>
<reference evidence="2 3" key="1">
    <citation type="journal article" date="2020" name="G3 (Bethesda)">
        <title>Improved Reference Genome for Cyclotella cryptica CCMP332, a Model for Cell Wall Morphogenesis, Salinity Adaptation, and Lipid Production in Diatoms (Bacillariophyta).</title>
        <authorList>
            <person name="Roberts W.R."/>
            <person name="Downey K.M."/>
            <person name="Ruck E.C."/>
            <person name="Traller J.C."/>
            <person name="Alverson A.J."/>
        </authorList>
    </citation>
    <scope>NUCLEOTIDE SEQUENCE [LARGE SCALE GENOMIC DNA]</scope>
    <source>
        <strain evidence="2 3">CCMP332</strain>
    </source>
</reference>
<accession>A0ABD3PIF2</accession>
<evidence type="ECO:0000313" key="2">
    <source>
        <dbReference type="EMBL" id="KAL3787537.1"/>
    </source>
</evidence>
<comment type="caution">
    <text evidence="2">The sequence shown here is derived from an EMBL/GenBank/DDBJ whole genome shotgun (WGS) entry which is preliminary data.</text>
</comment>
<dbReference type="Proteomes" id="UP001516023">
    <property type="component" value="Unassembled WGS sequence"/>
</dbReference>
<gene>
    <name evidence="2" type="ORF">HJC23_013746</name>
</gene>
<feature type="compositionally biased region" description="Acidic residues" evidence="1">
    <location>
        <begin position="121"/>
        <end position="130"/>
    </location>
</feature>
<proteinExistence type="predicted"/>
<dbReference type="EMBL" id="JABMIG020000173">
    <property type="protein sequence ID" value="KAL3787537.1"/>
    <property type="molecule type" value="Genomic_DNA"/>
</dbReference>
<name>A0ABD3PIF2_9STRA</name>
<evidence type="ECO:0000313" key="3">
    <source>
        <dbReference type="Proteomes" id="UP001516023"/>
    </source>
</evidence>
<feature type="region of interest" description="Disordered" evidence="1">
    <location>
        <begin position="88"/>
        <end position="153"/>
    </location>
</feature>
<protein>
    <recommendedName>
        <fullName evidence="4">Bromodomain associated domain-containing protein</fullName>
    </recommendedName>
</protein>
<evidence type="ECO:0008006" key="4">
    <source>
        <dbReference type="Google" id="ProtNLM"/>
    </source>
</evidence>
<feature type="compositionally biased region" description="Low complexity" evidence="1">
    <location>
        <begin position="131"/>
        <end position="153"/>
    </location>
</feature>
<dbReference type="AlphaFoldDB" id="A0ABD3PIF2"/>
<keyword evidence="3" id="KW-1185">Reference proteome</keyword>